<feature type="domain" description="Rad60/SUMO-like" evidence="4">
    <location>
        <begin position="354"/>
        <end position="423"/>
    </location>
</feature>
<dbReference type="InterPro" id="IPR029071">
    <property type="entry name" value="Ubiquitin-like_domsf"/>
</dbReference>
<dbReference type="STRING" id="6689.A0A3R7SHY3"/>
<organism evidence="5 6">
    <name type="scientific">Penaeus vannamei</name>
    <name type="common">Whiteleg shrimp</name>
    <name type="synonym">Litopenaeus vannamei</name>
    <dbReference type="NCBI Taxonomy" id="6689"/>
    <lineage>
        <taxon>Eukaryota</taxon>
        <taxon>Metazoa</taxon>
        <taxon>Ecdysozoa</taxon>
        <taxon>Arthropoda</taxon>
        <taxon>Crustacea</taxon>
        <taxon>Multicrustacea</taxon>
        <taxon>Malacostraca</taxon>
        <taxon>Eumalacostraca</taxon>
        <taxon>Eucarida</taxon>
        <taxon>Decapoda</taxon>
        <taxon>Dendrobranchiata</taxon>
        <taxon>Penaeoidea</taxon>
        <taxon>Penaeidae</taxon>
        <taxon>Penaeus</taxon>
    </lineage>
</organism>
<dbReference type="SUPFAM" id="SSF54236">
    <property type="entry name" value="Ubiquitin-like"/>
    <property type="match status" value="2"/>
</dbReference>
<feature type="region of interest" description="Disordered" evidence="3">
    <location>
        <begin position="193"/>
        <end position="212"/>
    </location>
</feature>
<sequence>MPRARGRSGGTTAGRRGGSTRQQSARPKRNTQAPRPVVINLDVTYSSDELDNLSDYAPSPSPEPPKEDEQPLFSPSPSPEKQVSRGIMSDSESDCEVVPVEVTPSAKRPKIDHSPDISCDNSSDDLFAIDFNSCRNNAMKEIKKMMTAEKEHEKGKLKQEEGESSEQADLSDPINEKSIVEDEVILIEEASNETLEGSPSPLPKVKVHKKKMLKRNSETKKAMKELKALAEEMAKKENNDSMNQSGMSDILVLSDDECDNTNTEINLRVRWGTEYLRIPIKKMQKFSHVYQMLAERFSVGVSQIVLSHNDKIINPELYPRELGLKVADIIEGGIQSKDYSKGAESSEENDPGSIRLKVQNAEKKGHVHIYINRYDKMQVLMEKYAKEKKVDVSTLRFHFDGEKLDPSDTPDNLDLDGDECIDVFHS</sequence>
<feature type="region of interest" description="Disordered" evidence="3">
    <location>
        <begin position="1"/>
        <end position="122"/>
    </location>
</feature>
<evidence type="ECO:0000259" key="4">
    <source>
        <dbReference type="Pfam" id="PF11976"/>
    </source>
</evidence>
<feature type="compositionally biased region" description="Basic and acidic residues" evidence="3">
    <location>
        <begin position="146"/>
        <end position="161"/>
    </location>
</feature>
<dbReference type="EMBL" id="QCYY01003902">
    <property type="protein sequence ID" value="ROT61963.1"/>
    <property type="molecule type" value="Genomic_DNA"/>
</dbReference>
<protein>
    <submittedName>
        <fullName evidence="5">Putative NFATC2-interacting protein-like</fullName>
    </submittedName>
</protein>
<dbReference type="GO" id="GO:0045944">
    <property type="term" value="P:positive regulation of transcription by RNA polymerase II"/>
    <property type="evidence" value="ECO:0007669"/>
    <property type="project" value="TreeGrafter"/>
</dbReference>
<reference evidence="5 6" key="1">
    <citation type="submission" date="2018-04" db="EMBL/GenBank/DDBJ databases">
        <authorList>
            <person name="Zhang X."/>
            <person name="Yuan J."/>
            <person name="Li F."/>
            <person name="Xiang J."/>
        </authorList>
    </citation>
    <scope>NUCLEOTIDE SEQUENCE [LARGE SCALE GENOMIC DNA]</scope>
    <source>
        <tissue evidence="5">Muscle</tissue>
    </source>
</reference>
<comment type="caution">
    <text evidence="5">The sequence shown here is derived from an EMBL/GenBank/DDBJ whole genome shotgun (WGS) entry which is preliminary data.</text>
</comment>
<keyword evidence="2" id="KW-0539">Nucleus</keyword>
<dbReference type="PANTHER" id="PTHR47187">
    <property type="entry name" value="NFATC2-INTERACTING PROTEIN"/>
    <property type="match status" value="1"/>
</dbReference>
<evidence type="ECO:0000256" key="1">
    <source>
        <dbReference type="ARBA" id="ARBA00004123"/>
    </source>
</evidence>
<evidence type="ECO:0000313" key="6">
    <source>
        <dbReference type="Proteomes" id="UP000283509"/>
    </source>
</evidence>
<evidence type="ECO:0000313" key="5">
    <source>
        <dbReference type="EMBL" id="ROT61963.1"/>
    </source>
</evidence>
<dbReference type="InterPro" id="IPR022617">
    <property type="entry name" value="Rad60/SUMO-like_dom"/>
</dbReference>
<feature type="compositionally biased region" description="Gly residues" evidence="3">
    <location>
        <begin position="7"/>
        <end position="17"/>
    </location>
</feature>
<name>A0A3R7SHY3_PENVA</name>
<dbReference type="PANTHER" id="PTHR47187:SF1">
    <property type="entry name" value="NFATC2-INTERACTING PROTEIN"/>
    <property type="match status" value="1"/>
</dbReference>
<evidence type="ECO:0000256" key="3">
    <source>
        <dbReference type="SAM" id="MobiDB-lite"/>
    </source>
</evidence>
<reference evidence="5 6" key="2">
    <citation type="submission" date="2019-01" db="EMBL/GenBank/DDBJ databases">
        <title>The decoding of complex shrimp genome reveals the adaptation for benthos swimmer, frequently molting mechanism and breeding impact on genome.</title>
        <authorList>
            <person name="Sun Y."/>
            <person name="Gao Y."/>
            <person name="Yu Y."/>
        </authorList>
    </citation>
    <scope>NUCLEOTIDE SEQUENCE [LARGE SCALE GENOMIC DNA]</scope>
    <source>
        <tissue evidence="5">Muscle</tissue>
    </source>
</reference>
<gene>
    <name evidence="5" type="ORF">C7M84_020212</name>
</gene>
<dbReference type="Gene3D" id="3.10.20.90">
    <property type="entry name" value="Phosphatidylinositol 3-kinase Catalytic Subunit, Chain A, domain 1"/>
    <property type="match status" value="2"/>
</dbReference>
<dbReference type="OrthoDB" id="442921at2759"/>
<proteinExistence type="predicted"/>
<dbReference type="Pfam" id="PF11976">
    <property type="entry name" value="Rad60-SLD"/>
    <property type="match status" value="1"/>
</dbReference>
<accession>A0A3R7SHY3</accession>
<keyword evidence="6" id="KW-1185">Reference proteome</keyword>
<evidence type="ECO:0000256" key="2">
    <source>
        <dbReference type="ARBA" id="ARBA00023242"/>
    </source>
</evidence>
<dbReference type="Proteomes" id="UP000283509">
    <property type="component" value="Unassembled WGS sequence"/>
</dbReference>
<comment type="subcellular location">
    <subcellularLocation>
        <location evidence="1">Nucleus</location>
    </subcellularLocation>
</comment>
<feature type="region of interest" description="Disordered" evidence="3">
    <location>
        <begin position="146"/>
        <end position="175"/>
    </location>
</feature>
<dbReference type="AlphaFoldDB" id="A0A3R7SHY3"/>
<dbReference type="GO" id="GO:0005634">
    <property type="term" value="C:nucleus"/>
    <property type="evidence" value="ECO:0007669"/>
    <property type="project" value="UniProtKB-SubCell"/>
</dbReference>
<dbReference type="InterPro" id="IPR052324">
    <property type="entry name" value="NFATC2-Int_DNA_Repair"/>
</dbReference>
<dbReference type="CDD" id="cd01763">
    <property type="entry name" value="Ubl_SUMO_like"/>
    <property type="match status" value="1"/>
</dbReference>